<evidence type="ECO:0000313" key="3">
    <source>
        <dbReference type="Proteomes" id="UP000515297"/>
    </source>
</evidence>
<dbReference type="Pfam" id="PF04964">
    <property type="entry name" value="Flp_Fap"/>
    <property type="match status" value="1"/>
</dbReference>
<proteinExistence type="predicted"/>
<name>A0A7G6VWP7_9SPHN</name>
<accession>A0A7G6VWP7</accession>
<evidence type="ECO:0000256" key="1">
    <source>
        <dbReference type="SAM" id="Phobius"/>
    </source>
</evidence>
<protein>
    <submittedName>
        <fullName evidence="2">Flp family type IVb pilin</fullName>
    </submittedName>
</protein>
<organism evidence="2 3">
    <name type="scientific">Croceicoccus marinus</name>
    <dbReference type="NCBI Taxonomy" id="450378"/>
    <lineage>
        <taxon>Bacteria</taxon>
        <taxon>Pseudomonadati</taxon>
        <taxon>Pseudomonadota</taxon>
        <taxon>Alphaproteobacteria</taxon>
        <taxon>Sphingomonadales</taxon>
        <taxon>Erythrobacteraceae</taxon>
        <taxon>Croceicoccus</taxon>
    </lineage>
</organism>
<keyword evidence="1" id="KW-1133">Transmembrane helix</keyword>
<evidence type="ECO:0000313" key="2">
    <source>
        <dbReference type="EMBL" id="QNE06162.1"/>
    </source>
</evidence>
<reference evidence="2 3" key="1">
    <citation type="submission" date="2020-08" db="EMBL/GenBank/DDBJ databases">
        <authorList>
            <person name="Liu G."/>
            <person name="Sun C."/>
        </authorList>
    </citation>
    <scope>NUCLEOTIDE SEQUENCE [LARGE SCALE GENOMIC DNA]</scope>
    <source>
        <strain evidence="2 3">OT19</strain>
    </source>
</reference>
<sequence length="62" mass="6627">MTTMISRLLQDEQGATAIEYGLICALLAIAALAGLQSFAGSTITMWMKVSSETLDAKAENFK</sequence>
<keyword evidence="1" id="KW-0472">Membrane</keyword>
<dbReference type="EMBL" id="CP060052">
    <property type="protein sequence ID" value="QNE06162.1"/>
    <property type="molecule type" value="Genomic_DNA"/>
</dbReference>
<gene>
    <name evidence="2" type="ORF">H4O24_05950</name>
</gene>
<feature type="transmembrane region" description="Helical" evidence="1">
    <location>
        <begin position="20"/>
        <end position="39"/>
    </location>
</feature>
<dbReference type="RefSeq" id="WP_185885182.1">
    <property type="nucleotide sequence ID" value="NZ_CP060052.1"/>
</dbReference>
<keyword evidence="1" id="KW-0812">Transmembrane</keyword>
<dbReference type="InterPro" id="IPR007047">
    <property type="entry name" value="Flp_Fap"/>
</dbReference>
<dbReference type="Proteomes" id="UP000515297">
    <property type="component" value="Chromosome"/>
</dbReference>
<dbReference type="AlphaFoldDB" id="A0A7G6VWP7"/>